<comment type="caution">
    <text evidence="6">The sequence shown here is derived from an EMBL/GenBank/DDBJ whole genome shotgun (WGS) entry which is preliminary data.</text>
</comment>
<keyword evidence="4" id="KW-0349">Heme</keyword>
<evidence type="ECO:0000256" key="3">
    <source>
        <dbReference type="ARBA" id="ARBA00023004"/>
    </source>
</evidence>
<dbReference type="InterPro" id="IPR001128">
    <property type="entry name" value="Cyt_P450"/>
</dbReference>
<proteinExistence type="inferred from homology"/>
<protein>
    <recommendedName>
        <fullName evidence="8">Cytochrome P450</fullName>
    </recommendedName>
</protein>
<keyword evidence="3 4" id="KW-0408">Iron</keyword>
<keyword evidence="4" id="KW-0503">Monooxygenase</keyword>
<evidence type="ECO:0000256" key="1">
    <source>
        <dbReference type="ARBA" id="ARBA00022723"/>
    </source>
</evidence>
<keyword evidence="1 4" id="KW-0479">Metal-binding</keyword>
<keyword evidence="5" id="KW-1133">Transmembrane helix</keyword>
<evidence type="ECO:0000256" key="2">
    <source>
        <dbReference type="ARBA" id="ARBA00023002"/>
    </source>
</evidence>
<evidence type="ECO:0000256" key="5">
    <source>
        <dbReference type="SAM" id="Phobius"/>
    </source>
</evidence>
<dbReference type="PRINTS" id="PR00385">
    <property type="entry name" value="P450"/>
</dbReference>
<dbReference type="InterPro" id="IPR017972">
    <property type="entry name" value="Cyt_P450_CS"/>
</dbReference>
<dbReference type="EMBL" id="BAABUK010000038">
    <property type="protein sequence ID" value="GAA5817115.1"/>
    <property type="molecule type" value="Genomic_DNA"/>
</dbReference>
<keyword evidence="5" id="KW-0472">Membrane</keyword>
<dbReference type="PANTHER" id="PTHR46300:SF11">
    <property type="entry name" value="OXIDOREDUCTASE, PUTATIVE-RELATED"/>
    <property type="match status" value="1"/>
</dbReference>
<reference evidence="6 7" key="1">
    <citation type="submission" date="2024-04" db="EMBL/GenBank/DDBJ databases">
        <title>genome sequences of Mucor flavus KT1a and Helicostylum pulchrum KT1b strains isolated from the surface of a dry-aged beef.</title>
        <authorList>
            <person name="Toyotome T."/>
            <person name="Hosono M."/>
            <person name="Torimaru M."/>
            <person name="Fukuda K."/>
            <person name="Mikami N."/>
        </authorList>
    </citation>
    <scope>NUCLEOTIDE SEQUENCE [LARGE SCALE GENOMIC DNA]</scope>
    <source>
        <strain evidence="6 7">KT1a</strain>
    </source>
</reference>
<dbReference type="PROSITE" id="PS00086">
    <property type="entry name" value="CYTOCHROME_P450"/>
    <property type="match status" value="1"/>
</dbReference>
<dbReference type="Gene3D" id="1.10.630.10">
    <property type="entry name" value="Cytochrome P450"/>
    <property type="match status" value="1"/>
</dbReference>
<dbReference type="PRINTS" id="PR00463">
    <property type="entry name" value="EP450I"/>
</dbReference>
<sequence length="521" mass="59323">MDRINTFIDSLPRQLERDHIVPIVSIAAATTLLFSTYKIFSNRKHKGLSKIPVPRGGYPYFGHMFSVGAEPSRKFAEWHKESGPILKIRMGIQTWVLIADPEIAHKVFVTNGVHSSHRPHNTFTDIYSHNGRGVGFSPPEKHWRDARAAVVSIISPKYVDSNYMVPINREAVDLAERLIQYSKKEGGGVNPMIHLHLSSMNIIYMSSFGKRFDCIEDAEFRSVSAVILKQLSLAGPEHDMASFFPILAIVEYFTGKTKKMNDFIKNERDPLYKTLITEALRKKETNLVQELEKFDFDEKAKLVIMSDLMAAGTDTVSVTLCWVFAIMCNYPQVQKRAAAEIDHFVSLYHRLPLFSERNSLPYCVSMLKECMRFRSTTPFGLPHMADEDIIVDNYLIPKGATIIPCNESMHMNPKVYDEPERFCAERFGDNLQLMDTAAKGKLEGRDHYNFGWGRRMCAGIYMAEAELFISFVNVISRCSIEPVVDSTGKEYFPNIEKAMNSGITLTPEPYRVNFVERTPDL</sequence>
<keyword evidence="7" id="KW-1185">Reference proteome</keyword>
<feature type="transmembrane region" description="Helical" evidence="5">
    <location>
        <begin position="20"/>
        <end position="40"/>
    </location>
</feature>
<comment type="similarity">
    <text evidence="4">Belongs to the cytochrome P450 family.</text>
</comment>
<dbReference type="SUPFAM" id="SSF48264">
    <property type="entry name" value="Cytochrome P450"/>
    <property type="match status" value="1"/>
</dbReference>
<dbReference type="Proteomes" id="UP001473302">
    <property type="component" value="Unassembled WGS sequence"/>
</dbReference>
<evidence type="ECO:0000313" key="6">
    <source>
        <dbReference type="EMBL" id="GAA5817115.1"/>
    </source>
</evidence>
<dbReference type="PANTHER" id="PTHR46300">
    <property type="entry name" value="P450, PUTATIVE (EUROFUNG)-RELATED-RELATED"/>
    <property type="match status" value="1"/>
</dbReference>
<name>A0ABP9ZDB5_9FUNG</name>
<dbReference type="InterPro" id="IPR050364">
    <property type="entry name" value="Cytochrome_P450_fung"/>
</dbReference>
<keyword evidence="5" id="KW-0812">Transmembrane</keyword>
<dbReference type="InterPro" id="IPR036396">
    <property type="entry name" value="Cyt_P450_sf"/>
</dbReference>
<dbReference type="InterPro" id="IPR002401">
    <property type="entry name" value="Cyt_P450_E_grp-I"/>
</dbReference>
<dbReference type="Pfam" id="PF00067">
    <property type="entry name" value="p450"/>
    <property type="match status" value="1"/>
</dbReference>
<evidence type="ECO:0000313" key="7">
    <source>
        <dbReference type="Proteomes" id="UP001473302"/>
    </source>
</evidence>
<keyword evidence="2 4" id="KW-0560">Oxidoreductase</keyword>
<gene>
    <name evidence="6" type="ORF">MFLAVUS_010655</name>
</gene>
<accession>A0ABP9ZDB5</accession>
<evidence type="ECO:0008006" key="8">
    <source>
        <dbReference type="Google" id="ProtNLM"/>
    </source>
</evidence>
<organism evidence="6 7">
    <name type="scientific">Mucor flavus</name>
    <dbReference type="NCBI Taxonomy" id="439312"/>
    <lineage>
        <taxon>Eukaryota</taxon>
        <taxon>Fungi</taxon>
        <taxon>Fungi incertae sedis</taxon>
        <taxon>Mucoromycota</taxon>
        <taxon>Mucoromycotina</taxon>
        <taxon>Mucoromycetes</taxon>
        <taxon>Mucorales</taxon>
        <taxon>Mucorineae</taxon>
        <taxon>Mucoraceae</taxon>
        <taxon>Mucor</taxon>
    </lineage>
</organism>
<evidence type="ECO:0000256" key="4">
    <source>
        <dbReference type="RuleBase" id="RU000461"/>
    </source>
</evidence>